<dbReference type="EMBL" id="LBWF01000003">
    <property type="protein sequence ID" value="KKR02377.1"/>
    <property type="molecule type" value="Genomic_DNA"/>
</dbReference>
<evidence type="ECO:0000256" key="1">
    <source>
        <dbReference type="SAM" id="Coils"/>
    </source>
</evidence>
<protein>
    <submittedName>
        <fullName evidence="2">Uncharacterized protein</fullName>
    </submittedName>
</protein>
<sequence>MTDDALKAIAEKKIKELEKEEAMLKEELKNKQLFNASAWAEYGSELCAGSMIREEKDIYSRIDEVRNKIALLRLVVSGKLDISREERLKNKAIEISNQMSGLLSSLKLVDDELLELRKIKNLLN</sequence>
<proteinExistence type="predicted"/>
<keyword evidence="1" id="KW-0175">Coiled coil</keyword>
<gene>
    <name evidence="2" type="ORF">UT29_C0003G0033</name>
</gene>
<organism evidence="2 3">
    <name type="scientific">Yanofskybacteria sp. (strain GW2011_GWA1_39_13)</name>
    <dbReference type="NCBI Taxonomy" id="1619019"/>
    <lineage>
        <taxon>Bacteria</taxon>
        <taxon>Candidatus Yanofskyibacteriota</taxon>
    </lineage>
</organism>
<dbReference type="Proteomes" id="UP000034845">
    <property type="component" value="Unassembled WGS sequence"/>
</dbReference>
<feature type="coiled-coil region" evidence="1">
    <location>
        <begin position="7"/>
        <end position="34"/>
    </location>
</feature>
<evidence type="ECO:0000313" key="2">
    <source>
        <dbReference type="EMBL" id="KKR02377.1"/>
    </source>
</evidence>
<dbReference type="AlphaFoldDB" id="A0A0G0QL08"/>
<reference evidence="2 3" key="1">
    <citation type="journal article" date="2015" name="Nature">
        <title>rRNA introns, odd ribosomes, and small enigmatic genomes across a large radiation of phyla.</title>
        <authorList>
            <person name="Brown C.T."/>
            <person name="Hug L.A."/>
            <person name="Thomas B.C."/>
            <person name="Sharon I."/>
            <person name="Castelle C.J."/>
            <person name="Singh A."/>
            <person name="Wilkins M.J."/>
            <person name="Williams K.H."/>
            <person name="Banfield J.F."/>
        </authorList>
    </citation>
    <scope>NUCLEOTIDE SEQUENCE [LARGE SCALE GENOMIC DNA]</scope>
    <source>
        <strain evidence="3">GW2011_GWA1_39_13</strain>
    </source>
</reference>
<name>A0A0G0QL08_YANXG</name>
<accession>A0A0G0QL08</accession>
<comment type="caution">
    <text evidence="2">The sequence shown here is derived from an EMBL/GenBank/DDBJ whole genome shotgun (WGS) entry which is preliminary data.</text>
</comment>
<evidence type="ECO:0000313" key="3">
    <source>
        <dbReference type="Proteomes" id="UP000034845"/>
    </source>
</evidence>